<dbReference type="EMBL" id="NVWI01000005">
    <property type="protein sequence ID" value="PCJ41535.1"/>
    <property type="molecule type" value="Genomic_DNA"/>
</dbReference>
<reference evidence="5" key="1">
    <citation type="submission" date="2017-08" db="EMBL/GenBank/DDBJ databases">
        <title>A dynamic microbial community with high functional redundancy inhabits the cold, oxic subseafloor aquifer.</title>
        <authorList>
            <person name="Tully B.J."/>
            <person name="Wheat C.G."/>
            <person name="Glazer B.T."/>
            <person name="Huber J.A."/>
        </authorList>
    </citation>
    <scope>NUCLEOTIDE SEQUENCE [LARGE SCALE GENOMIC DNA]</scope>
</reference>
<gene>
    <name evidence="4" type="ORF">COA71_08235</name>
</gene>
<evidence type="ECO:0000256" key="1">
    <source>
        <dbReference type="ARBA" id="ARBA00022723"/>
    </source>
</evidence>
<dbReference type="CDD" id="cd06587">
    <property type="entry name" value="VOC"/>
    <property type="match status" value="1"/>
</dbReference>
<dbReference type="GO" id="GO:0004493">
    <property type="term" value="F:methylmalonyl-CoA epimerase activity"/>
    <property type="evidence" value="ECO:0007669"/>
    <property type="project" value="TreeGrafter"/>
</dbReference>
<dbReference type="PANTHER" id="PTHR43048:SF5">
    <property type="entry name" value="BLR5325 PROTEIN"/>
    <property type="match status" value="1"/>
</dbReference>
<keyword evidence="2" id="KW-0732">Signal</keyword>
<organism evidence="4 5">
    <name type="scientific">SAR86 cluster bacterium</name>
    <dbReference type="NCBI Taxonomy" id="2030880"/>
    <lineage>
        <taxon>Bacteria</taxon>
        <taxon>Pseudomonadati</taxon>
        <taxon>Pseudomonadota</taxon>
        <taxon>Gammaproteobacteria</taxon>
        <taxon>SAR86 cluster</taxon>
    </lineage>
</organism>
<dbReference type="Pfam" id="PF00903">
    <property type="entry name" value="Glyoxalase"/>
    <property type="match status" value="2"/>
</dbReference>
<dbReference type="AlphaFoldDB" id="A0A2A5CDE6"/>
<dbReference type="PROSITE" id="PS51819">
    <property type="entry name" value="VOC"/>
    <property type="match status" value="1"/>
</dbReference>
<dbReference type="Proteomes" id="UP000228987">
    <property type="component" value="Unassembled WGS sequence"/>
</dbReference>
<feature type="chain" id="PRO_5012675507" description="VOC domain-containing protein" evidence="2">
    <location>
        <begin position="27"/>
        <end position="335"/>
    </location>
</feature>
<feature type="domain" description="VOC" evidence="3">
    <location>
        <begin position="34"/>
        <end position="180"/>
    </location>
</feature>
<feature type="signal peptide" evidence="2">
    <location>
        <begin position="1"/>
        <end position="26"/>
    </location>
</feature>
<evidence type="ECO:0000256" key="2">
    <source>
        <dbReference type="SAM" id="SignalP"/>
    </source>
</evidence>
<dbReference type="InterPro" id="IPR051785">
    <property type="entry name" value="MMCE/EMCE_epimerase"/>
</dbReference>
<sequence length="335" mass="36103">MRIKLFLAKPARIVITIILLTQSLLAAQAQVITGGNNYINTVADLDRSIAFYEEAFGLSTQTMFAEPTGVPMIQNLTNTGNGLIRIGTAEIPGANFLLEFTEFSELNRNPGRFNMHDPGSARLLLVVTDIDTMLEAAIAAGATIETTGGEILRRDASDGSYNRAIFLRDLDGFLVELVQRYSATSVMPAMGNPAVIGGGFSITVENLERSIEFWRHFGIDFISTLSGRSDPTSNALAATEGASLYGANVVIQNSDFSWSLFEFNNINRNAFQRNIPDPGAPALSLLINDMDAAMAAIDASGADIVSVDNQAVSIGEGANIFIRDPDGFLIELIKR</sequence>
<dbReference type="InterPro" id="IPR004360">
    <property type="entry name" value="Glyas_Fos-R_dOase_dom"/>
</dbReference>
<dbReference type="GO" id="GO:0046491">
    <property type="term" value="P:L-methylmalonyl-CoA metabolic process"/>
    <property type="evidence" value="ECO:0007669"/>
    <property type="project" value="TreeGrafter"/>
</dbReference>
<keyword evidence="1" id="KW-0479">Metal-binding</keyword>
<evidence type="ECO:0000313" key="4">
    <source>
        <dbReference type="EMBL" id="PCJ41535.1"/>
    </source>
</evidence>
<evidence type="ECO:0000259" key="3">
    <source>
        <dbReference type="PROSITE" id="PS51819"/>
    </source>
</evidence>
<accession>A0A2A5CDE6</accession>
<dbReference type="InterPro" id="IPR029068">
    <property type="entry name" value="Glyas_Bleomycin-R_OHBP_Dase"/>
</dbReference>
<dbReference type="PANTHER" id="PTHR43048">
    <property type="entry name" value="METHYLMALONYL-COA EPIMERASE"/>
    <property type="match status" value="1"/>
</dbReference>
<dbReference type="Gene3D" id="3.10.180.10">
    <property type="entry name" value="2,3-Dihydroxybiphenyl 1,2-Dioxygenase, domain 1"/>
    <property type="match status" value="2"/>
</dbReference>
<comment type="caution">
    <text evidence="4">The sequence shown here is derived from an EMBL/GenBank/DDBJ whole genome shotgun (WGS) entry which is preliminary data.</text>
</comment>
<proteinExistence type="predicted"/>
<protein>
    <recommendedName>
        <fullName evidence="3">VOC domain-containing protein</fullName>
    </recommendedName>
</protein>
<dbReference type="SUPFAM" id="SSF54593">
    <property type="entry name" value="Glyoxalase/Bleomycin resistance protein/Dihydroxybiphenyl dioxygenase"/>
    <property type="match status" value="2"/>
</dbReference>
<dbReference type="GO" id="GO:0046872">
    <property type="term" value="F:metal ion binding"/>
    <property type="evidence" value="ECO:0007669"/>
    <property type="project" value="UniProtKB-KW"/>
</dbReference>
<name>A0A2A5CDE6_9GAMM</name>
<evidence type="ECO:0000313" key="5">
    <source>
        <dbReference type="Proteomes" id="UP000228987"/>
    </source>
</evidence>
<dbReference type="InterPro" id="IPR037523">
    <property type="entry name" value="VOC_core"/>
</dbReference>